<dbReference type="EMBL" id="GGEC01056686">
    <property type="protein sequence ID" value="MBX37170.1"/>
    <property type="molecule type" value="Transcribed_RNA"/>
</dbReference>
<sequence length="127" mass="13764">MRKKKRQNTTFAQLTIAKLQRFMSTTATAFMASRSGSGQGYDPLEEVEQSDDSKTGVKGLVDSGVSTIPRSSFTHLKCSPISNPEQGQNPTASSYLSLNSPALTRAGGRRLWSRSRVPPGNWGSSKL</sequence>
<dbReference type="AlphaFoldDB" id="A0A2P2N3W5"/>
<feature type="region of interest" description="Disordered" evidence="1">
    <location>
        <begin position="34"/>
        <end position="127"/>
    </location>
</feature>
<name>A0A2P2N3W5_RHIMU</name>
<accession>A0A2P2N3W5</accession>
<feature type="compositionally biased region" description="Polar residues" evidence="1">
    <location>
        <begin position="64"/>
        <end position="102"/>
    </location>
</feature>
<proteinExistence type="predicted"/>
<reference evidence="2" key="1">
    <citation type="submission" date="2018-02" db="EMBL/GenBank/DDBJ databases">
        <title>Rhizophora mucronata_Transcriptome.</title>
        <authorList>
            <person name="Meera S.P."/>
            <person name="Sreeshan A."/>
            <person name="Augustine A."/>
        </authorList>
    </citation>
    <scope>NUCLEOTIDE SEQUENCE</scope>
    <source>
        <tissue evidence="2">Leaf</tissue>
    </source>
</reference>
<evidence type="ECO:0000256" key="1">
    <source>
        <dbReference type="SAM" id="MobiDB-lite"/>
    </source>
</evidence>
<evidence type="ECO:0000313" key="2">
    <source>
        <dbReference type="EMBL" id="MBX37170.1"/>
    </source>
</evidence>
<protein>
    <submittedName>
        <fullName evidence="2">Desacetoxyvindoline 4-hydroxylase</fullName>
    </submittedName>
</protein>
<organism evidence="2">
    <name type="scientific">Rhizophora mucronata</name>
    <name type="common">Asiatic mangrove</name>
    <dbReference type="NCBI Taxonomy" id="61149"/>
    <lineage>
        <taxon>Eukaryota</taxon>
        <taxon>Viridiplantae</taxon>
        <taxon>Streptophyta</taxon>
        <taxon>Embryophyta</taxon>
        <taxon>Tracheophyta</taxon>
        <taxon>Spermatophyta</taxon>
        <taxon>Magnoliopsida</taxon>
        <taxon>eudicotyledons</taxon>
        <taxon>Gunneridae</taxon>
        <taxon>Pentapetalae</taxon>
        <taxon>rosids</taxon>
        <taxon>fabids</taxon>
        <taxon>Malpighiales</taxon>
        <taxon>Rhizophoraceae</taxon>
        <taxon>Rhizophora</taxon>
    </lineage>
</organism>